<keyword evidence="2" id="KW-1185">Reference proteome</keyword>
<dbReference type="AlphaFoldDB" id="A0A8K1LTE6"/>
<protein>
    <submittedName>
        <fullName evidence="1">Uncharacterized protein</fullName>
    </submittedName>
</protein>
<dbReference type="EMBL" id="SWJQ01000026">
    <property type="protein sequence ID" value="TRZ25412.1"/>
    <property type="molecule type" value="Genomic_DNA"/>
</dbReference>
<evidence type="ECO:0000313" key="2">
    <source>
        <dbReference type="Proteomes" id="UP000796761"/>
    </source>
</evidence>
<comment type="caution">
    <text evidence="1">The sequence shown here is derived from an EMBL/GenBank/DDBJ whole genome shotgun (WGS) entry which is preliminary data.</text>
</comment>
<organism evidence="1 2">
    <name type="scientific">Zosterops borbonicus</name>
    <dbReference type="NCBI Taxonomy" id="364589"/>
    <lineage>
        <taxon>Eukaryota</taxon>
        <taxon>Metazoa</taxon>
        <taxon>Chordata</taxon>
        <taxon>Craniata</taxon>
        <taxon>Vertebrata</taxon>
        <taxon>Euteleostomi</taxon>
        <taxon>Archelosauria</taxon>
        <taxon>Archosauria</taxon>
        <taxon>Dinosauria</taxon>
        <taxon>Saurischia</taxon>
        <taxon>Theropoda</taxon>
        <taxon>Coelurosauria</taxon>
        <taxon>Aves</taxon>
        <taxon>Neognathae</taxon>
        <taxon>Neoaves</taxon>
        <taxon>Telluraves</taxon>
        <taxon>Australaves</taxon>
        <taxon>Passeriformes</taxon>
        <taxon>Sylvioidea</taxon>
        <taxon>Zosteropidae</taxon>
        <taxon>Zosterops</taxon>
    </lineage>
</organism>
<sequence length="91" mass="10094">VFFHRYFLAAALPAEPWRLRRYRRAPSTGASGKVSPPSLCRPGSRLPMGFDGSDQLATLLSCRGELRHLARGITLLPSSPTRLSRHLRPSP</sequence>
<gene>
    <name evidence="1" type="ORF">HGM15179_001730</name>
</gene>
<feature type="non-terminal residue" evidence="1">
    <location>
        <position position="91"/>
    </location>
</feature>
<evidence type="ECO:0000313" key="1">
    <source>
        <dbReference type="EMBL" id="TRZ25412.1"/>
    </source>
</evidence>
<reference evidence="1" key="1">
    <citation type="submission" date="2019-04" db="EMBL/GenBank/DDBJ databases">
        <title>Genome assembly of Zosterops borbonicus 15179.</title>
        <authorList>
            <person name="Leroy T."/>
            <person name="Anselmetti Y."/>
            <person name="Tilak M.-K."/>
            <person name="Nabholz B."/>
        </authorList>
    </citation>
    <scope>NUCLEOTIDE SEQUENCE</scope>
    <source>
        <strain evidence="1">HGM_15179</strain>
        <tissue evidence="1">Muscle</tissue>
    </source>
</reference>
<name>A0A8K1LTE6_9PASS</name>
<accession>A0A8K1LTE6</accession>
<proteinExistence type="predicted"/>
<dbReference type="Proteomes" id="UP000796761">
    <property type="component" value="Unassembled WGS sequence"/>
</dbReference>
<feature type="non-terminal residue" evidence="1">
    <location>
        <position position="1"/>
    </location>
</feature>